<dbReference type="RefSeq" id="WP_166654035.1">
    <property type="nucleotide sequence ID" value="NZ_SNZH01000006.1"/>
</dbReference>
<keyword evidence="2" id="KW-1185">Reference proteome</keyword>
<dbReference type="AlphaFoldDB" id="A0A4R6YYD1"/>
<dbReference type="PROSITE" id="PS51257">
    <property type="entry name" value="PROKAR_LIPOPROTEIN"/>
    <property type="match status" value="1"/>
</dbReference>
<evidence type="ECO:0000313" key="2">
    <source>
        <dbReference type="Proteomes" id="UP000295293"/>
    </source>
</evidence>
<organism evidence="1 2">
    <name type="scientific">Tahibacter aquaticus</name>
    <dbReference type="NCBI Taxonomy" id="520092"/>
    <lineage>
        <taxon>Bacteria</taxon>
        <taxon>Pseudomonadati</taxon>
        <taxon>Pseudomonadota</taxon>
        <taxon>Gammaproteobacteria</taxon>
        <taxon>Lysobacterales</taxon>
        <taxon>Rhodanobacteraceae</taxon>
        <taxon>Tahibacter</taxon>
    </lineage>
</organism>
<comment type="caution">
    <text evidence="1">The sequence shown here is derived from an EMBL/GenBank/DDBJ whole genome shotgun (WGS) entry which is preliminary data.</text>
</comment>
<accession>A0A4R6YYD1</accession>
<protein>
    <submittedName>
        <fullName evidence="1">Uncharacterized protein</fullName>
    </submittedName>
</protein>
<dbReference type="Proteomes" id="UP000295293">
    <property type="component" value="Unassembled WGS sequence"/>
</dbReference>
<evidence type="ECO:0000313" key="1">
    <source>
        <dbReference type="EMBL" id="TDR43982.1"/>
    </source>
</evidence>
<reference evidence="1 2" key="1">
    <citation type="submission" date="2019-03" db="EMBL/GenBank/DDBJ databases">
        <title>Genomic Encyclopedia of Type Strains, Phase IV (KMG-IV): sequencing the most valuable type-strain genomes for metagenomic binning, comparative biology and taxonomic classification.</title>
        <authorList>
            <person name="Goeker M."/>
        </authorList>
    </citation>
    <scope>NUCLEOTIDE SEQUENCE [LARGE SCALE GENOMIC DNA]</scope>
    <source>
        <strain evidence="1 2">DSM 21667</strain>
    </source>
</reference>
<gene>
    <name evidence="1" type="ORF">DFR29_106127</name>
</gene>
<sequence>MRRPISLLFLTVLITACSRPGPPLHAGSPLPIVLPPPSAPAASTNPPAARASLTDWRGRLDQLLPAADITELAGMPPDVAPDAARPDGLRYRWDAGRMFEYAGTRVKKKSLVSLGPIRTGSNVEAFTALHFNPPDQQHRARLKDQVTRQAERRNLDEQSTAMAHQLADAFARREPAERIEGLGDAAAWATGGGDPTLYVLVDGSTVALVVNVADDPAANRSTAVALARRVIERAIGRAWR</sequence>
<name>A0A4R6YYD1_9GAMM</name>
<dbReference type="EMBL" id="SNZH01000006">
    <property type="protein sequence ID" value="TDR43982.1"/>
    <property type="molecule type" value="Genomic_DNA"/>
</dbReference>
<proteinExistence type="predicted"/>